<dbReference type="Pfam" id="PF19258">
    <property type="entry name" value="KxYKxGKxW_sig"/>
    <property type="match status" value="1"/>
</dbReference>
<reference evidence="7 8" key="1">
    <citation type="submission" date="2015-11" db="EMBL/GenBank/DDBJ databases">
        <title>Draft genome sequences of new species of the genus Lactobacillus isolated from orchardgrass silage.</title>
        <authorList>
            <person name="Tohno M."/>
            <person name="Tanizawa Y."/>
            <person name="Arita M."/>
        </authorList>
    </citation>
    <scope>NUCLEOTIDE SEQUENCE [LARGE SCALE GENOMIC DNA]</scope>
    <source>
        <strain evidence="7 8">IWT5</strain>
    </source>
</reference>
<dbReference type="NCBIfam" id="TIGR01167">
    <property type="entry name" value="LPXTG_anchor"/>
    <property type="match status" value="1"/>
</dbReference>
<evidence type="ECO:0000313" key="7">
    <source>
        <dbReference type="EMBL" id="GAX07973.1"/>
    </source>
</evidence>
<sequence length="2682" mass="280063" precursor="true">MVGKNNHIRTVKSNLKEHYKAYKAGRRWVYASLASLALGAGLLLGSTTAFADEVATTTLDPAASVTKDAGSAATTQTASTVPLKASTTVADTSNTTAVDSSNKQAADNANESANADVKPSANVKSSDTTTASVGKSADTAAQNTPAMTSDATAAKQASTPTAAATPAASSSEKQPSASSKTLVNPTKEQLNAAKKSAEQVYDATHQAQEIDAVAGDPGQTADATWTLSTDKIGYGSGITKPFTATIKISGKAGDKYVINLPADTHVFQYDPGSEQPLPAAAGTTTRTQNDDGTYTVTDTFNTTASVTQVFTFNVINNAKATFGPMEDVGKTVTKEITWSENDVAQTPVTFTQTITPTVNLSSVVQTYPSAKNVAEILPNQNYVFSLKVNETNGVLDNGGASDLVNRGDNIGGTTVTIPVPTGFKLDADDTKAMNAFSDAQTITQPNGPGTDLVVTAPAGSGGENYLNDGLGYKFIGSFVMTQPAADTVFTASSPVSFNQVLSDGGTLAATGTPWSVKILGVNSGGSGIGNGVAITKADGSLSNLLLDDDPTDDPSYLSSYTFSVDSAGDTTGAKIQINIANGLDATSIQTPSAGITPKLYLPGTTSYDYTLTLADGSTQTGTVNAGGKITSTSAIRTAVFTPNYLTPGANDTRAGGLNPNNPVPTTGTFERFIVGGNLSATYDDGSPVKAGDKLVSSSGLIFADQTVPDTTTVSSITQTVVDAVAYGMGYMDESNKAPGAQNAGDLRTGGGSYGQSSQKIYEPTYYFVVPTATSVSNVTALPEAKISTFKADDGKTVVKVDYSGTGVTISTNEFTGVNGKVFLSNNPDALPGSYPYLMYIVSPSTKLMNTTKVVDTSYTDGNPNAFLLQSGSGNWSIVTASAFYNTTLAKGNADTDAVAAGTSDDQGDPTLTFYDNIVNTSLDAGDVASSASVAINLPTIGDSKESQYTFNLTGPVTVPANYTTVSGNGAPITSTVLYSTQPQAVNTNATAPDTTGYVTADQVTDWSTIRSVVVSINGIQPNTSTGRIALTGTTKDFNEQAGKTGTLQTIFYGNGAKASVNPKGDASIAITGTSTIKARYHYTDNTGADQYIDLDDLNKTLNDNKDTFNGNDYPTSLAGFSANDQALIPAGYKLVTDVSGKATPTIIDGTGDGKAVFGQVAQYYYDGDFVQYELVGETSAQVKLVDDNNRGAVVGTPKNISGAPGTTANWTMPTIPAGYQLVAGQATSGTYTFAADNNVPVLIHVTHILDHSTKTTTRTITYAVDDPNYTNQVPETQTQKIIWKITSDEATGTSFATPTGVYSEQNAPTIKGYTPDKTQIDQEVFNGMATSGIPDDEPVTVTYHADKQQATVEFVDDGNNGAVVGTPTTINGTTSGSANWTADNIPSKYILAKGQAASGTYQFTNGTDQVVKIHLTHVMDYSTATTTRTIMYVVDDPNYTGQVPETQIQKLNWNVVKDTVTGATVATPVGIYSAQTAPTIDGYTADPTTISKEVFDGTTTLPQNEKVEVHYTANDQQVTVEYVDDDNAGAVVGTPTTLTGKTSGTANWNTDNLPTGYQLAQGQAASGTYQFNNTDNRTVKIHLNHVVDYSTQKTNRTITYTVDDSNYTGQVPETQTQTITWKITTDEATGTSFATPTGIYSEQTVPAIDGYTPNQDKVEQVTYNGMDASGIPGDDTVKIIYHANAQKVIVEYVDDSNNGAVVGTPETVSGQTSGTVDWNTDNLPAGYKLAKGQAASGTYQFNNDKNQTVQIHLSHIIDNTTATTTRTINYVVNDASYPGQAPETQTQTITWDVATDEVTHASVAVPQGGYAAQTIPTISGYTATIDNVADTATAVAAKNYGGVATSQMPKNETVTVTYTPNAQTVTVEYVDDAKGGAVVGNPTTINGKTFGTATWNTDNMPVGYKLAKGQAASGTYQFTYGTNQTIKIHLSHIIDNTTATTTRTIIYVVDDANYTGQVPETQTQTITWNIATDEVTGASEAVPQSGYAKQDVPTINGYTADPTAVQTLNYGAVLKDNLPAPEKITVTYTPNKASATVEYVDDAKGGAIVGTPTIISGKTSGTATWDTTNLPAGYKLAKGQAASGTYQFTNNSDQTIKIHLNHVIDNTTATTTRTITYVVDDPNYTDQVPAAKTQTITWNVTTDEVNGASVAVPQSGYSSQNAPEIPGYTPDSATVQAQNYGAAIKGKLPDSEAVTVTYTPNVQSAQVEYVDDANGGAVVGNPTTITGKTSGTATWNTDNIPTGYKLAKGQATSGTYQFTNDGNQAVQIHLSHIIDNTTATTTRTITYVVNDPNYTGQVPAAKTQAITWNVTTDEVNGHMVAIPQSGYAEETAPTLDGYTADPLSVAQESYAGVTSLPDNETATVTYTPNNQTVTLEYVDDDNDGAVVGTPTTLSGKTSGKVDWNTDNKPTGYSLTAGQAGSGTYQFTAGSDQLIQVHLNHVIEYTTTRTTRTVHFVVDDPNYTGQTPAPMVQTVIWNVATDKATGVSVATPQTGYYEETVPSMSGYTASQTKVGQQALGSVAASDVPMYNEDVVVTYTPDVQTTPSDGEGVPGEPTEPTGPTTPEEPTGTGSITGEIVPETPAPGEAISTTPEKGEKGSATSGNAGTSGTTDGNTGYAGTTQDVNGAAATVSSSQSKTSAASQGKLPQTNEQSHSEVGLGLLGLLTSMLGLVGLKRRKRDDG</sequence>
<feature type="compositionally biased region" description="Low complexity" evidence="5">
    <location>
        <begin position="151"/>
        <end position="180"/>
    </location>
</feature>
<protein>
    <submittedName>
        <fullName evidence="7">Cell surface protein</fullName>
    </submittedName>
</protein>
<accession>A0A1Z5J1Q0</accession>
<evidence type="ECO:0000256" key="2">
    <source>
        <dbReference type="ARBA" id="ARBA00022525"/>
    </source>
</evidence>
<dbReference type="EMBL" id="BCMJ01000003">
    <property type="protein sequence ID" value="GAX07973.1"/>
    <property type="molecule type" value="Genomic_DNA"/>
</dbReference>
<keyword evidence="3" id="KW-0732">Signal</keyword>
<dbReference type="InterPro" id="IPR041495">
    <property type="entry name" value="Mub_B2"/>
</dbReference>
<dbReference type="OrthoDB" id="3237761at2"/>
<feature type="compositionally biased region" description="Low complexity" evidence="5">
    <location>
        <begin position="2548"/>
        <end position="2576"/>
    </location>
</feature>
<keyword evidence="8" id="KW-1185">Reference proteome</keyword>
<feature type="compositionally biased region" description="Polar residues" evidence="5">
    <location>
        <begin position="122"/>
        <end position="150"/>
    </location>
</feature>
<dbReference type="NCBIfam" id="TIGR03715">
    <property type="entry name" value="KxYKxGKxW"/>
    <property type="match status" value="1"/>
</dbReference>
<feature type="domain" description="Gram-positive cocci surface proteins LPxTG" evidence="6">
    <location>
        <begin position="2646"/>
        <end position="2682"/>
    </location>
</feature>
<gene>
    <name evidence="7" type="ORF">IWT5_01124</name>
</gene>
<name>A0A1Z5J1Q0_9LACO</name>
<evidence type="ECO:0000256" key="4">
    <source>
        <dbReference type="ARBA" id="ARBA00023088"/>
    </source>
</evidence>
<organism evidence="7 8">
    <name type="scientific">Secundilactobacillus silagincola</name>
    <dbReference type="NCBI Taxonomy" id="1714681"/>
    <lineage>
        <taxon>Bacteria</taxon>
        <taxon>Bacillati</taxon>
        <taxon>Bacillota</taxon>
        <taxon>Bacilli</taxon>
        <taxon>Lactobacillales</taxon>
        <taxon>Lactobacillaceae</taxon>
        <taxon>Secundilactobacillus</taxon>
    </lineage>
</organism>
<feature type="compositionally biased region" description="Low complexity" evidence="5">
    <location>
        <begin position="105"/>
        <end position="116"/>
    </location>
</feature>
<keyword evidence="2" id="KW-0964">Secreted</keyword>
<comment type="caution">
    <text evidence="7">The sequence shown here is derived from an EMBL/GenBank/DDBJ whole genome shotgun (WGS) entry which is preliminary data.</text>
</comment>
<feature type="compositionally biased region" description="Polar residues" evidence="5">
    <location>
        <begin position="92"/>
        <end position="104"/>
    </location>
</feature>
<feature type="compositionally biased region" description="Low complexity" evidence="5">
    <location>
        <begin position="2627"/>
        <end position="2643"/>
    </location>
</feature>
<evidence type="ECO:0000256" key="5">
    <source>
        <dbReference type="SAM" id="MobiDB-lite"/>
    </source>
</evidence>
<dbReference type="Pfam" id="PF17966">
    <property type="entry name" value="Muc_B2"/>
    <property type="match status" value="6"/>
</dbReference>
<proteinExistence type="predicted"/>
<keyword evidence="4" id="KW-0572">Peptidoglycan-anchor</keyword>
<evidence type="ECO:0000259" key="6">
    <source>
        <dbReference type="PROSITE" id="PS50847"/>
    </source>
</evidence>
<dbReference type="Proteomes" id="UP000223370">
    <property type="component" value="Unassembled WGS sequence"/>
</dbReference>
<dbReference type="RefSeq" id="WP_098824322.1">
    <property type="nucleotide sequence ID" value="NZ_BCMJ01000003.1"/>
</dbReference>
<dbReference type="PROSITE" id="PS50847">
    <property type="entry name" value="GRAM_POS_ANCHORING"/>
    <property type="match status" value="1"/>
</dbReference>
<evidence type="ECO:0000256" key="3">
    <source>
        <dbReference type="ARBA" id="ARBA00022729"/>
    </source>
</evidence>
<dbReference type="InterPro" id="IPR041558">
    <property type="entry name" value="MucBP_2"/>
</dbReference>
<dbReference type="InterPro" id="IPR022263">
    <property type="entry name" value="KxYKxGKxW"/>
</dbReference>
<dbReference type="Pfam" id="PF17965">
    <property type="entry name" value="MucBP_2"/>
    <property type="match status" value="7"/>
</dbReference>
<keyword evidence="1" id="KW-0134">Cell wall</keyword>
<dbReference type="Gene3D" id="3.10.20.320">
    <property type="entry name" value="Putative peptidoglycan bound protein (lpxtg motif)"/>
    <property type="match status" value="8"/>
</dbReference>
<feature type="region of interest" description="Disordered" evidence="5">
    <location>
        <begin position="92"/>
        <end position="202"/>
    </location>
</feature>
<feature type="compositionally biased region" description="Low complexity" evidence="5">
    <location>
        <begin position="2598"/>
        <end position="2615"/>
    </location>
</feature>
<dbReference type="InterPro" id="IPR019931">
    <property type="entry name" value="LPXTG_anchor"/>
</dbReference>
<feature type="region of interest" description="Disordered" evidence="5">
    <location>
        <begin position="2539"/>
        <end position="2655"/>
    </location>
</feature>
<dbReference type="Gene3D" id="2.60.40.4300">
    <property type="match status" value="7"/>
</dbReference>
<evidence type="ECO:0000256" key="1">
    <source>
        <dbReference type="ARBA" id="ARBA00022512"/>
    </source>
</evidence>
<evidence type="ECO:0000313" key="8">
    <source>
        <dbReference type="Proteomes" id="UP000223370"/>
    </source>
</evidence>